<evidence type="ECO:0000259" key="1">
    <source>
        <dbReference type="Pfam" id="PF06605"/>
    </source>
</evidence>
<gene>
    <name evidence="2" type="ORF">CLHUN_01990</name>
</gene>
<dbReference type="EMBL" id="MZGX01000001">
    <property type="protein sequence ID" value="OPX46383.1"/>
    <property type="molecule type" value="Genomic_DNA"/>
</dbReference>
<reference evidence="2 3" key="1">
    <citation type="submission" date="2017-03" db="EMBL/GenBank/DDBJ databases">
        <title>Genome sequence of Clostridium hungatei DSM 14427.</title>
        <authorList>
            <person name="Poehlein A."/>
            <person name="Daniel R."/>
        </authorList>
    </citation>
    <scope>NUCLEOTIDE SEQUENCE [LARGE SCALE GENOMIC DNA]</scope>
    <source>
        <strain evidence="2 3">DSM 14427</strain>
    </source>
</reference>
<name>A0A1V4SRH1_RUMHU</name>
<dbReference type="AlphaFoldDB" id="A0A1V4SRH1"/>
<organism evidence="2 3">
    <name type="scientific">Ruminiclostridium hungatei</name>
    <name type="common">Clostridium hungatei</name>
    <dbReference type="NCBI Taxonomy" id="48256"/>
    <lineage>
        <taxon>Bacteria</taxon>
        <taxon>Bacillati</taxon>
        <taxon>Bacillota</taxon>
        <taxon>Clostridia</taxon>
        <taxon>Eubacteriales</taxon>
        <taxon>Oscillospiraceae</taxon>
        <taxon>Ruminiclostridium</taxon>
    </lineage>
</organism>
<protein>
    <submittedName>
        <fullName evidence="2">Prophage endopeptidase tail</fullName>
    </submittedName>
</protein>
<accession>A0A1V4SRH1</accession>
<sequence length="586" mass="64666">MEIPKYIEVKTSSGQRAAFLSPNDDEDSIKDCFIDCRLNAESTLEFMIPATSEKISELTPECQIWAGGRVYSLLISESSDTTRDDKNRLWAKYMAVERWKNLETSFVEPYITNDPTIPHPADLTVIIVGGGTNLSGGIYPTGSAAHALRAVLQGSGWSLGICDVPGTHDLEMEKDNRLTIIRQIQNLWGGHLVWDSVNKIVHLRDSSQWQNYTGFQVRYKKNLKHITRTQSNRLVTKLYCFGHDDLDISSVNGGVKFLTNNSYTPREYVGVYKNQDIYNAQELKEKGTAELLMNCRPRYKYSVKMVDIRTLPEYSHEDFAVGDLVDVADESVAPETPRVRLYRHKYNVFKPWICELEIGDPVERLVENLKASFETNSFIDNTFKGNGQISGYSIENLTITNAKINDLSANKITAGTINATISITSPTINGGAINGTTITGALLRTSSSGNRLEITTNGLSSYSTGLVKTGISITNDSSIGLGDLQYYHNNTLQGGLQYNTSDAMSLYSRNGKSIDLSSDSDIYLSPKRASGGRIHGILVENHLQPPHNHGIGPGVHIATVDPATGAVNGMVTWSASGGFELTHNIY</sequence>
<dbReference type="Pfam" id="PF06605">
    <property type="entry name" value="Prophage_tail"/>
    <property type="match status" value="1"/>
</dbReference>
<feature type="domain" description="Tail spike" evidence="1">
    <location>
        <begin position="143"/>
        <end position="360"/>
    </location>
</feature>
<evidence type="ECO:0000313" key="3">
    <source>
        <dbReference type="Proteomes" id="UP000191554"/>
    </source>
</evidence>
<dbReference type="InterPro" id="IPR010572">
    <property type="entry name" value="Tail_dom"/>
</dbReference>
<comment type="caution">
    <text evidence="2">The sequence shown here is derived from an EMBL/GenBank/DDBJ whole genome shotgun (WGS) entry which is preliminary data.</text>
</comment>
<dbReference type="InterPro" id="IPR007119">
    <property type="entry name" value="Phage_tail_spike_N"/>
</dbReference>
<dbReference type="STRING" id="48256.CLHUN_01990"/>
<dbReference type="RefSeq" id="WP_165755615.1">
    <property type="nucleotide sequence ID" value="NZ_MZGX01000001.1"/>
</dbReference>
<evidence type="ECO:0000313" key="2">
    <source>
        <dbReference type="EMBL" id="OPX46383.1"/>
    </source>
</evidence>
<dbReference type="Proteomes" id="UP000191554">
    <property type="component" value="Unassembled WGS sequence"/>
</dbReference>
<proteinExistence type="predicted"/>
<dbReference type="NCBIfam" id="TIGR01665">
    <property type="entry name" value="put_anti_recept"/>
    <property type="match status" value="1"/>
</dbReference>
<keyword evidence="3" id="KW-1185">Reference proteome</keyword>